<dbReference type="GO" id="GO:0016746">
    <property type="term" value="F:acyltransferase activity"/>
    <property type="evidence" value="ECO:0007669"/>
    <property type="project" value="UniProtKB-KW"/>
</dbReference>
<dbReference type="EMBL" id="JBHLVX010000005">
    <property type="protein sequence ID" value="MFC0266701.1"/>
    <property type="molecule type" value="Genomic_DNA"/>
</dbReference>
<keyword evidence="1 4" id="KW-0808">Transferase</keyword>
<name>A0ABV6FZ74_9GAMM</name>
<proteinExistence type="predicted"/>
<sequence>MRISQENSQVFVADISGELVGFIQLYPTFSTVDLSRIWILNDWYVLKRFRSQNVGYELLRAAKEFSERSGASQLRIETGLDNIKAQRLYGKFGFIESNGCKYYHFPLND</sequence>
<keyword evidence="2 4" id="KW-0012">Acyltransferase</keyword>
<keyword evidence="5" id="KW-1185">Reference proteome</keyword>
<dbReference type="InterPro" id="IPR050832">
    <property type="entry name" value="Bact_Acetyltransf"/>
</dbReference>
<dbReference type="PROSITE" id="PS51186">
    <property type="entry name" value="GNAT"/>
    <property type="match status" value="1"/>
</dbReference>
<comment type="caution">
    <text evidence="4">The sequence shown here is derived from an EMBL/GenBank/DDBJ whole genome shotgun (WGS) entry which is preliminary data.</text>
</comment>
<protein>
    <submittedName>
        <fullName evidence="4">GNAT family N-acetyltransferase</fullName>
        <ecNumber evidence="4">2.3.-.-</ecNumber>
    </submittedName>
</protein>
<gene>
    <name evidence="4" type="ORF">ACFFHW_01600</name>
</gene>
<organism evidence="4 5">
    <name type="scientific">Kushneria aurantia</name>
    <dbReference type="NCBI Taxonomy" id="504092"/>
    <lineage>
        <taxon>Bacteria</taxon>
        <taxon>Pseudomonadati</taxon>
        <taxon>Pseudomonadota</taxon>
        <taxon>Gammaproteobacteria</taxon>
        <taxon>Oceanospirillales</taxon>
        <taxon>Halomonadaceae</taxon>
        <taxon>Kushneria</taxon>
    </lineage>
</organism>
<feature type="domain" description="N-acetyltransferase" evidence="3">
    <location>
        <begin position="1"/>
        <end position="109"/>
    </location>
</feature>
<dbReference type="SUPFAM" id="SSF55729">
    <property type="entry name" value="Acyl-CoA N-acyltransferases (Nat)"/>
    <property type="match status" value="1"/>
</dbReference>
<reference evidence="4 5" key="1">
    <citation type="submission" date="2024-09" db="EMBL/GenBank/DDBJ databases">
        <authorList>
            <person name="Sun Q."/>
            <person name="Mori K."/>
        </authorList>
    </citation>
    <scope>NUCLEOTIDE SEQUENCE [LARGE SCALE GENOMIC DNA]</scope>
    <source>
        <strain evidence="4 5">CCM 7415</strain>
    </source>
</reference>
<dbReference type="EC" id="2.3.-.-" evidence="4"/>
<dbReference type="PANTHER" id="PTHR43877:SF2">
    <property type="entry name" value="AMINOALKYLPHOSPHONATE N-ACETYLTRANSFERASE-RELATED"/>
    <property type="match status" value="1"/>
</dbReference>
<evidence type="ECO:0000256" key="2">
    <source>
        <dbReference type="ARBA" id="ARBA00023315"/>
    </source>
</evidence>
<dbReference type="RefSeq" id="WP_019953245.1">
    <property type="nucleotide sequence ID" value="NZ_JBHLVX010000005.1"/>
</dbReference>
<evidence type="ECO:0000259" key="3">
    <source>
        <dbReference type="PROSITE" id="PS51186"/>
    </source>
</evidence>
<accession>A0ABV6FZ74</accession>
<dbReference type="CDD" id="cd04301">
    <property type="entry name" value="NAT_SF"/>
    <property type="match status" value="1"/>
</dbReference>
<dbReference type="InterPro" id="IPR016181">
    <property type="entry name" value="Acyl_CoA_acyltransferase"/>
</dbReference>
<evidence type="ECO:0000313" key="5">
    <source>
        <dbReference type="Proteomes" id="UP001589814"/>
    </source>
</evidence>
<dbReference type="PANTHER" id="PTHR43877">
    <property type="entry name" value="AMINOALKYLPHOSPHONATE N-ACETYLTRANSFERASE-RELATED-RELATED"/>
    <property type="match status" value="1"/>
</dbReference>
<evidence type="ECO:0000313" key="4">
    <source>
        <dbReference type="EMBL" id="MFC0266701.1"/>
    </source>
</evidence>
<dbReference type="Proteomes" id="UP001589814">
    <property type="component" value="Unassembled WGS sequence"/>
</dbReference>
<dbReference type="Gene3D" id="3.40.630.30">
    <property type="match status" value="1"/>
</dbReference>
<dbReference type="Pfam" id="PF00583">
    <property type="entry name" value="Acetyltransf_1"/>
    <property type="match status" value="1"/>
</dbReference>
<dbReference type="InterPro" id="IPR000182">
    <property type="entry name" value="GNAT_dom"/>
</dbReference>
<evidence type="ECO:0000256" key="1">
    <source>
        <dbReference type="ARBA" id="ARBA00022679"/>
    </source>
</evidence>